<sequence>MGRLTVTEPYYAYSAKSRAHLKRLAEAAADMPACQKIAVTARCFADGLMVMPFWVRISLALAIWRHGRLLAYFAFFSRMDKAKPGAADDAWDQIIRHMLDGKDTEQPGSVGGFCQRELDMFVGYLRDARRMEG</sequence>
<geneLocation type="plasmid" evidence="1">
    <name>90 MDa</name>
</geneLocation>
<gene>
    <name evidence="1" type="ORF">pRhico081</name>
</gene>
<dbReference type="EMBL" id="AY523974">
    <property type="protein sequence ID" value="AAS83069.1"/>
    <property type="molecule type" value="Genomic_DNA"/>
</dbReference>
<proteinExistence type="predicted"/>
<protein>
    <submittedName>
        <fullName evidence="1">Uncharacterized protein</fullName>
    </submittedName>
</protein>
<dbReference type="AlphaFoldDB" id="Q6QW51"/>
<accession>Q6QW51</accession>
<keyword evidence="1" id="KW-0614">Plasmid</keyword>
<name>Q6QW51_AZOBR</name>
<organism evidence="1">
    <name type="scientific">Azospirillum brasilense</name>
    <dbReference type="NCBI Taxonomy" id="192"/>
    <lineage>
        <taxon>Bacteria</taxon>
        <taxon>Pseudomonadati</taxon>
        <taxon>Pseudomonadota</taxon>
        <taxon>Alphaproteobacteria</taxon>
        <taxon>Rhodospirillales</taxon>
        <taxon>Azospirillaceae</taxon>
        <taxon>Azospirillum</taxon>
    </lineage>
</organism>
<evidence type="ECO:0000313" key="1">
    <source>
        <dbReference type="EMBL" id="AAS83069.1"/>
    </source>
</evidence>
<reference evidence="1" key="1">
    <citation type="journal article" date="2004" name="FEMS Microbiol. Lett.">
        <title>Annotation of the pRhico plasmid of Azospirillum brasilense reveals its role in determining the outer surface composition.</title>
        <authorList>
            <person name="Vanbleu E."/>
            <person name="Marchal K."/>
            <person name="Lambrecht M."/>
            <person name="Mathys J."/>
            <person name="Vanderleyden J."/>
        </authorList>
    </citation>
    <scope>NUCLEOTIDE SEQUENCE</scope>
    <source>
        <plasmid evidence="1">90 MDa</plasmid>
    </source>
</reference>